<comment type="caution">
    <text evidence="5">The sequence shown here is derived from an EMBL/GenBank/DDBJ whole genome shotgun (WGS) entry which is preliminary data.</text>
</comment>
<keyword evidence="2 3" id="KW-0143">Chaperone</keyword>
<comment type="function">
    <text evidence="3">Required for maturation of urease via the functional incorporation of the urease nickel metallocenter.</text>
</comment>
<gene>
    <name evidence="3" type="primary">ureD</name>
    <name evidence="5" type="ORF">NOI20_10045</name>
</gene>
<dbReference type="GO" id="GO:0005737">
    <property type="term" value="C:cytoplasm"/>
    <property type="evidence" value="ECO:0007669"/>
    <property type="project" value="UniProtKB-SubCell"/>
</dbReference>
<feature type="region of interest" description="Disordered" evidence="4">
    <location>
        <begin position="1"/>
        <end position="25"/>
    </location>
</feature>
<keyword evidence="6" id="KW-1185">Reference proteome</keyword>
<evidence type="ECO:0000256" key="3">
    <source>
        <dbReference type="HAMAP-Rule" id="MF_01384"/>
    </source>
</evidence>
<evidence type="ECO:0000313" key="5">
    <source>
        <dbReference type="EMBL" id="MDQ2094450.1"/>
    </source>
</evidence>
<dbReference type="InterPro" id="IPR002669">
    <property type="entry name" value="UreD"/>
</dbReference>
<comment type="subunit">
    <text evidence="3">UreD, UreF and UreG form a complex that acts as a GTP-hydrolysis-dependent molecular chaperone, activating the urease apoprotein by helping to assemble the nickel containing metallocenter of UreC. The UreE protein probably delivers the nickel.</text>
</comment>
<evidence type="ECO:0000313" key="6">
    <source>
        <dbReference type="Proteomes" id="UP001227162"/>
    </source>
</evidence>
<organism evidence="5 6">
    <name type="scientific">Rhodalgimonas zhirmunskyi</name>
    <dbReference type="NCBI Taxonomy" id="2964767"/>
    <lineage>
        <taxon>Bacteria</taxon>
        <taxon>Pseudomonadati</taxon>
        <taxon>Pseudomonadota</taxon>
        <taxon>Alphaproteobacteria</taxon>
        <taxon>Rhodobacterales</taxon>
        <taxon>Roseobacteraceae</taxon>
        <taxon>Rhodalgimonas</taxon>
    </lineage>
</organism>
<dbReference type="AlphaFoldDB" id="A0AAJ1U6D7"/>
<sequence>MPLPDSPDSSAQPRARGKVHVSTKARDGASVLDGLRQAGSLKLLFPRVDRKAAPQAVLVNTAGGVTGGDRFEISGRAGVGTALTLTTQAAERAYRAQPGETGKIRTRLSVEAGGRIDWLPQETILYDGSALDRALSVDLATDARFLMVEPLVFGRTAMGETLSRARFRDRIEIRRGGVPLYLDSIRMAGDLAAHLARRHIADGAGAMVSLLYVAPEAEARLDAIRARLPETAGASLIRDGVLALRGLAPDSHLLRQWLVPLIESLAHDPLPRPWMT</sequence>
<evidence type="ECO:0000256" key="4">
    <source>
        <dbReference type="SAM" id="MobiDB-lite"/>
    </source>
</evidence>
<reference evidence="5" key="2">
    <citation type="submission" date="2023-04" db="EMBL/GenBank/DDBJ databases">
        <title>'Rhodoalgimonas zhirmunskyi' gen. nov., isolated from a red alga.</title>
        <authorList>
            <person name="Nedashkovskaya O.I."/>
            <person name="Otstavnykh N.Y."/>
            <person name="Bystritskaya E.P."/>
            <person name="Balabanova L.A."/>
            <person name="Isaeva M.P."/>
        </authorList>
    </citation>
    <scope>NUCLEOTIDE SEQUENCE</scope>
    <source>
        <strain evidence="5">10Alg 79</strain>
    </source>
</reference>
<dbReference type="GO" id="GO:0016151">
    <property type="term" value="F:nickel cation binding"/>
    <property type="evidence" value="ECO:0007669"/>
    <property type="project" value="UniProtKB-UniRule"/>
</dbReference>
<keyword evidence="3" id="KW-0996">Nickel insertion</keyword>
<dbReference type="Proteomes" id="UP001227162">
    <property type="component" value="Unassembled WGS sequence"/>
</dbReference>
<comment type="similarity">
    <text evidence="1 3">Belongs to the UreD family.</text>
</comment>
<evidence type="ECO:0000256" key="1">
    <source>
        <dbReference type="ARBA" id="ARBA00007177"/>
    </source>
</evidence>
<dbReference type="Pfam" id="PF01774">
    <property type="entry name" value="UreD"/>
    <property type="match status" value="1"/>
</dbReference>
<proteinExistence type="inferred from homology"/>
<evidence type="ECO:0000256" key="2">
    <source>
        <dbReference type="ARBA" id="ARBA00023186"/>
    </source>
</evidence>
<dbReference type="RefSeq" id="WP_317626048.1">
    <property type="nucleotide sequence ID" value="NZ_JANFFA010000002.1"/>
</dbReference>
<dbReference type="EMBL" id="JANFFA010000002">
    <property type="protein sequence ID" value="MDQ2094450.1"/>
    <property type="molecule type" value="Genomic_DNA"/>
</dbReference>
<dbReference type="PANTHER" id="PTHR33643:SF1">
    <property type="entry name" value="UREASE ACCESSORY PROTEIN D"/>
    <property type="match status" value="1"/>
</dbReference>
<comment type="subcellular location">
    <subcellularLocation>
        <location evidence="3">Cytoplasm</location>
    </subcellularLocation>
</comment>
<dbReference type="HAMAP" id="MF_01384">
    <property type="entry name" value="UreD"/>
    <property type="match status" value="1"/>
</dbReference>
<keyword evidence="3" id="KW-0963">Cytoplasm</keyword>
<name>A0AAJ1U6D7_9RHOB</name>
<reference evidence="5" key="1">
    <citation type="submission" date="2022-07" db="EMBL/GenBank/DDBJ databases">
        <authorList>
            <person name="Otstavnykh N."/>
            <person name="Isaeva M."/>
            <person name="Bystritskaya E."/>
        </authorList>
    </citation>
    <scope>NUCLEOTIDE SEQUENCE</scope>
    <source>
        <strain evidence="5">10Alg 79</strain>
    </source>
</reference>
<accession>A0AAJ1U6D7</accession>
<protein>
    <recommendedName>
        <fullName evidence="3">Urease accessory protein UreD</fullName>
    </recommendedName>
</protein>
<dbReference type="PANTHER" id="PTHR33643">
    <property type="entry name" value="UREASE ACCESSORY PROTEIN D"/>
    <property type="match status" value="1"/>
</dbReference>